<dbReference type="InterPro" id="IPR018490">
    <property type="entry name" value="cNMP-bd_dom_sf"/>
</dbReference>
<dbReference type="CDD" id="cd00038">
    <property type="entry name" value="CAP_ED"/>
    <property type="match status" value="1"/>
</dbReference>
<evidence type="ECO:0000313" key="5">
    <source>
        <dbReference type="EMBL" id="AJI22138.1"/>
    </source>
</evidence>
<evidence type="ECO:0000256" key="2">
    <source>
        <dbReference type="ARBA" id="ARBA00023125"/>
    </source>
</evidence>
<dbReference type="GO" id="GO:0003700">
    <property type="term" value="F:DNA-binding transcription factor activity"/>
    <property type="evidence" value="ECO:0007669"/>
    <property type="project" value="TreeGrafter"/>
</dbReference>
<dbReference type="GeneID" id="93641890"/>
<evidence type="ECO:0000256" key="4">
    <source>
        <dbReference type="ARBA" id="ARBA00023163"/>
    </source>
</evidence>
<dbReference type="PANTHER" id="PTHR24567">
    <property type="entry name" value="CRP FAMILY TRANSCRIPTIONAL REGULATORY PROTEIN"/>
    <property type="match status" value="1"/>
</dbReference>
<dbReference type="GO" id="GO:0005829">
    <property type="term" value="C:cytosol"/>
    <property type="evidence" value="ECO:0007669"/>
    <property type="project" value="TreeGrafter"/>
</dbReference>
<dbReference type="InterPro" id="IPR036388">
    <property type="entry name" value="WH-like_DNA-bd_sf"/>
</dbReference>
<name>A0A0B6AND9_PRIM2</name>
<dbReference type="KEGG" id="bmeg:BG04_3842"/>
<dbReference type="Gene3D" id="2.60.120.10">
    <property type="entry name" value="Jelly Rolls"/>
    <property type="match status" value="1"/>
</dbReference>
<dbReference type="InterPro" id="IPR012318">
    <property type="entry name" value="HTH_CRP"/>
</dbReference>
<accession>A0A0B6AND9</accession>
<evidence type="ECO:0000256" key="1">
    <source>
        <dbReference type="ARBA" id="ARBA00023015"/>
    </source>
</evidence>
<evidence type="ECO:0000313" key="6">
    <source>
        <dbReference type="Proteomes" id="UP000031829"/>
    </source>
</evidence>
<dbReference type="GO" id="GO:0003677">
    <property type="term" value="F:DNA binding"/>
    <property type="evidence" value="ECO:0007669"/>
    <property type="project" value="UniProtKB-KW"/>
</dbReference>
<dbReference type="Pfam" id="PF13545">
    <property type="entry name" value="HTH_Crp_2"/>
    <property type="match status" value="1"/>
</dbReference>
<reference evidence="5 6" key="1">
    <citation type="journal article" date="2015" name="Genome Announc.">
        <title>Complete genome sequences for 35 biothreat assay-relevant bacillus species.</title>
        <authorList>
            <person name="Johnson S.L."/>
            <person name="Daligault H.E."/>
            <person name="Davenport K.W."/>
            <person name="Jaissle J."/>
            <person name="Frey K.G."/>
            <person name="Ladner J.T."/>
            <person name="Broomall S.M."/>
            <person name="Bishop-Lilly K.A."/>
            <person name="Bruce D.C."/>
            <person name="Gibbons H.S."/>
            <person name="Coyne S.R."/>
            <person name="Lo C.C."/>
            <person name="Meincke L."/>
            <person name="Munk A.C."/>
            <person name="Koroleva G.I."/>
            <person name="Rosenzweig C.N."/>
            <person name="Palacios G.F."/>
            <person name="Redden C.L."/>
            <person name="Minogue T.D."/>
            <person name="Chain P.S."/>
        </authorList>
    </citation>
    <scope>NUCLEOTIDE SEQUENCE [LARGE SCALE GENOMIC DNA]</scope>
    <source>
        <strain evidence="6">ATCC 14581 / DSM 32 / JCM 2506 / NBRC 15308 / NCIMB 9376 / NCTC 10342 / NRRL B-14308 / VKM B-512</strain>
    </source>
</reference>
<dbReference type="SUPFAM" id="SSF51206">
    <property type="entry name" value="cAMP-binding domain-like"/>
    <property type="match status" value="1"/>
</dbReference>
<keyword evidence="1" id="KW-0805">Transcription regulation</keyword>
<sequence>MREITSEKKLMEYINTYKLESVFKKELLPHLSLYDVEAGERLCSQGDASHCLYILVKGKVKVYTISPEGKTLVLSFKQPLEVIGDIEYVQDVDIMNTVEAVSPLVVIGISYKRLKQHASNDPQLLTFLLDMLTKKFCAKSNSLSFNLMYPVEVRLASYLLSIFCEESHLVMNQKTESLKDIANLIGTTYRHLNRVLQKFVAQGVIEKKKGSIILKDKEKLSCLANDNIYE</sequence>
<dbReference type="SUPFAM" id="SSF46785">
    <property type="entry name" value="Winged helix' DNA-binding domain"/>
    <property type="match status" value="1"/>
</dbReference>
<organism evidence="5 6">
    <name type="scientific">Priestia megaterium (strain ATCC 14581 / DSM 32 / CCUG 1817 / JCM 2506 / NBRC 15308 / NCIMB 9376 / NCTC 10342 / NRRL B-14308 / VKM B-512 / Ford 19)</name>
    <name type="common">Bacillus megaterium</name>
    <dbReference type="NCBI Taxonomy" id="1348623"/>
    <lineage>
        <taxon>Bacteria</taxon>
        <taxon>Bacillati</taxon>
        <taxon>Bacillota</taxon>
        <taxon>Bacilli</taxon>
        <taxon>Bacillales</taxon>
        <taxon>Bacillaceae</taxon>
        <taxon>Priestia</taxon>
    </lineage>
</organism>
<dbReference type="PROSITE" id="PS51063">
    <property type="entry name" value="HTH_CRP_2"/>
    <property type="match status" value="1"/>
</dbReference>
<dbReference type="EMBL" id="CP009920">
    <property type="protein sequence ID" value="AJI22138.1"/>
    <property type="molecule type" value="Genomic_DNA"/>
</dbReference>
<dbReference type="PANTHER" id="PTHR24567:SF26">
    <property type="entry name" value="REGULATORY PROTEIN YEIL"/>
    <property type="match status" value="1"/>
</dbReference>
<keyword evidence="2" id="KW-0238">DNA-binding</keyword>
<gene>
    <name evidence="5" type="ORF">BG04_3842</name>
</gene>
<dbReference type="AlphaFoldDB" id="A0A0B6AND9"/>
<dbReference type="Proteomes" id="UP000031829">
    <property type="component" value="Chromosome"/>
</dbReference>
<dbReference type="PROSITE" id="PS50042">
    <property type="entry name" value="CNMP_BINDING_3"/>
    <property type="match status" value="1"/>
</dbReference>
<dbReference type="InterPro" id="IPR036390">
    <property type="entry name" value="WH_DNA-bd_sf"/>
</dbReference>
<dbReference type="InterPro" id="IPR050397">
    <property type="entry name" value="Env_Response_Regulators"/>
</dbReference>
<dbReference type="SMART" id="SM00100">
    <property type="entry name" value="cNMP"/>
    <property type="match status" value="1"/>
</dbReference>
<dbReference type="HOGENOM" id="CLU_075053_11_0_9"/>
<dbReference type="InterPro" id="IPR000595">
    <property type="entry name" value="cNMP-bd_dom"/>
</dbReference>
<evidence type="ECO:0000256" key="3">
    <source>
        <dbReference type="ARBA" id="ARBA00023159"/>
    </source>
</evidence>
<keyword evidence="4" id="KW-0804">Transcription</keyword>
<proteinExistence type="predicted"/>
<dbReference type="Pfam" id="PF00027">
    <property type="entry name" value="cNMP_binding"/>
    <property type="match status" value="1"/>
</dbReference>
<dbReference type="RefSeq" id="WP_034653256.1">
    <property type="nucleotide sequence ID" value="NZ_BCVB01000002.1"/>
</dbReference>
<protein>
    <submittedName>
        <fullName evidence="5">Cyclic nucleotide-binding domain protein</fullName>
    </submittedName>
</protein>
<dbReference type="InterPro" id="IPR014710">
    <property type="entry name" value="RmlC-like_jellyroll"/>
</dbReference>
<keyword evidence="3" id="KW-0010">Activator</keyword>
<dbReference type="Gene3D" id="1.10.10.10">
    <property type="entry name" value="Winged helix-like DNA-binding domain superfamily/Winged helix DNA-binding domain"/>
    <property type="match status" value="1"/>
</dbReference>